<organism evidence="1 2">
    <name type="scientific">Pocillopora damicornis</name>
    <name type="common">Cauliflower coral</name>
    <name type="synonym">Millepora damicornis</name>
    <dbReference type="NCBI Taxonomy" id="46731"/>
    <lineage>
        <taxon>Eukaryota</taxon>
        <taxon>Metazoa</taxon>
        <taxon>Cnidaria</taxon>
        <taxon>Anthozoa</taxon>
        <taxon>Hexacorallia</taxon>
        <taxon>Scleractinia</taxon>
        <taxon>Astrocoeniina</taxon>
        <taxon>Pocilloporidae</taxon>
        <taxon>Pocillopora</taxon>
    </lineage>
</organism>
<reference evidence="1 2" key="1">
    <citation type="journal article" date="2018" name="Sci. Rep.">
        <title>Comparative analysis of the Pocillopora damicornis genome highlights role of immune system in coral evolution.</title>
        <authorList>
            <person name="Cunning R."/>
            <person name="Bay R.A."/>
            <person name="Gillette P."/>
            <person name="Baker A.C."/>
            <person name="Traylor-Knowles N."/>
        </authorList>
    </citation>
    <scope>NUCLEOTIDE SEQUENCE [LARGE SCALE GENOMIC DNA]</scope>
    <source>
        <strain evidence="1">RSMAS</strain>
        <tissue evidence="1">Whole animal</tissue>
    </source>
</reference>
<accession>A0A3M6UDN6</accession>
<protein>
    <submittedName>
        <fullName evidence="1">Uncharacterized protein</fullName>
    </submittedName>
</protein>
<evidence type="ECO:0000313" key="2">
    <source>
        <dbReference type="Proteomes" id="UP000275408"/>
    </source>
</evidence>
<proteinExistence type="predicted"/>
<evidence type="ECO:0000313" key="1">
    <source>
        <dbReference type="EMBL" id="RMX51781.1"/>
    </source>
</evidence>
<gene>
    <name evidence="1" type="ORF">pdam_00011656</name>
</gene>
<keyword evidence="2" id="KW-1185">Reference proteome</keyword>
<dbReference type="Proteomes" id="UP000275408">
    <property type="component" value="Unassembled WGS sequence"/>
</dbReference>
<dbReference type="AlphaFoldDB" id="A0A3M6UDN6"/>
<dbReference type="EMBL" id="RCHS01001719">
    <property type="protein sequence ID" value="RMX51781.1"/>
    <property type="molecule type" value="Genomic_DNA"/>
</dbReference>
<name>A0A3M6UDN6_POCDA</name>
<feature type="non-terminal residue" evidence="1">
    <location>
        <position position="1"/>
    </location>
</feature>
<sequence>SYYCEASTCDNCWFAVAGEVTATLGREGRALKTENADLAGIVMKFTFVLSGQKIWGDALLKEREGSPTCQHLQHVMGLSLLHQEAPSQTDKNYWALVRRHISNPLKEAQEKHFLQHLQHLLRNILMKALNQMPLA</sequence>
<comment type="caution">
    <text evidence="1">The sequence shown here is derived from an EMBL/GenBank/DDBJ whole genome shotgun (WGS) entry which is preliminary data.</text>
</comment>
<feature type="non-terminal residue" evidence="1">
    <location>
        <position position="135"/>
    </location>
</feature>